<keyword evidence="2" id="KW-1185">Reference proteome</keyword>
<sequence length="145" mass="16280">MSDDRPTPDLQAICDVCLQLIGDEEGAVWVDQDAAHNEAQMPVSKVDEGGFEVLDLTNLPAEVKWRTTHTTCQDAPAWAYAIPVERIRTWPALLHWSVHLMDKRWLEATDWQLFVLRSLEPKLGGISGLRPLRPQGLDWLGIGGD</sequence>
<protein>
    <submittedName>
        <fullName evidence="1">Uncharacterized protein</fullName>
    </submittedName>
</protein>
<reference evidence="2" key="1">
    <citation type="journal article" date="2019" name="Int. J. Syst. Evol. Microbiol.">
        <title>The Global Catalogue of Microorganisms (GCM) 10K type strain sequencing project: providing services to taxonomists for standard genome sequencing and annotation.</title>
        <authorList>
            <consortium name="The Broad Institute Genomics Platform"/>
            <consortium name="The Broad Institute Genome Sequencing Center for Infectious Disease"/>
            <person name="Wu L."/>
            <person name="Ma J."/>
        </authorList>
    </citation>
    <scope>NUCLEOTIDE SEQUENCE [LARGE SCALE GENOMIC DNA]</scope>
    <source>
        <strain evidence="2">JCM 7356</strain>
    </source>
</reference>
<accession>A0ABP5RN69</accession>
<evidence type="ECO:0000313" key="1">
    <source>
        <dbReference type="EMBL" id="GAA2263660.1"/>
    </source>
</evidence>
<organism evidence="1 2">
    <name type="scientific">Kitasatospora cystarginea</name>
    <dbReference type="NCBI Taxonomy" id="58350"/>
    <lineage>
        <taxon>Bacteria</taxon>
        <taxon>Bacillati</taxon>
        <taxon>Actinomycetota</taxon>
        <taxon>Actinomycetes</taxon>
        <taxon>Kitasatosporales</taxon>
        <taxon>Streptomycetaceae</taxon>
        <taxon>Kitasatospora</taxon>
    </lineage>
</organism>
<name>A0ABP5RN69_9ACTN</name>
<evidence type="ECO:0000313" key="2">
    <source>
        <dbReference type="Proteomes" id="UP001500305"/>
    </source>
</evidence>
<dbReference type="EMBL" id="BAAATR010000029">
    <property type="protein sequence ID" value="GAA2263660.1"/>
    <property type="molecule type" value="Genomic_DNA"/>
</dbReference>
<proteinExistence type="predicted"/>
<comment type="caution">
    <text evidence="1">The sequence shown here is derived from an EMBL/GenBank/DDBJ whole genome shotgun (WGS) entry which is preliminary data.</text>
</comment>
<gene>
    <name evidence="1" type="ORF">GCM10010430_55290</name>
</gene>
<dbReference type="Proteomes" id="UP001500305">
    <property type="component" value="Unassembled WGS sequence"/>
</dbReference>
<dbReference type="RefSeq" id="WP_344639219.1">
    <property type="nucleotide sequence ID" value="NZ_BAAATR010000029.1"/>
</dbReference>